<dbReference type="RefSeq" id="XP_007404222.1">
    <property type="nucleotide sequence ID" value="XM_007404160.1"/>
</dbReference>
<dbReference type="OrthoDB" id="10268090at2759"/>
<reference evidence="5" key="1">
    <citation type="journal article" date="2011" name="Proc. Natl. Acad. Sci. U.S.A.">
        <title>Obligate biotrophy features unraveled by the genomic analysis of rust fungi.</title>
        <authorList>
            <person name="Duplessis S."/>
            <person name="Cuomo C.A."/>
            <person name="Lin Y.-C."/>
            <person name="Aerts A."/>
            <person name="Tisserant E."/>
            <person name="Veneault-Fourrey C."/>
            <person name="Joly D.L."/>
            <person name="Hacquard S."/>
            <person name="Amselem J."/>
            <person name="Cantarel B.L."/>
            <person name="Chiu R."/>
            <person name="Coutinho P.M."/>
            <person name="Feau N."/>
            <person name="Field M."/>
            <person name="Frey P."/>
            <person name="Gelhaye E."/>
            <person name="Goldberg J."/>
            <person name="Grabherr M.G."/>
            <person name="Kodira C.D."/>
            <person name="Kohler A."/>
            <person name="Kuees U."/>
            <person name="Lindquist E.A."/>
            <person name="Lucas S.M."/>
            <person name="Mago R."/>
            <person name="Mauceli E."/>
            <person name="Morin E."/>
            <person name="Murat C."/>
            <person name="Pangilinan J.L."/>
            <person name="Park R."/>
            <person name="Pearson M."/>
            <person name="Quesneville H."/>
            <person name="Rouhier N."/>
            <person name="Sakthikumar S."/>
            <person name="Salamov A.A."/>
            <person name="Schmutz J."/>
            <person name="Selles B."/>
            <person name="Shapiro H."/>
            <person name="Tanguay P."/>
            <person name="Tuskan G.A."/>
            <person name="Henrissat B."/>
            <person name="Van de Peer Y."/>
            <person name="Rouze P."/>
            <person name="Ellis J.G."/>
            <person name="Dodds P.N."/>
            <person name="Schein J.E."/>
            <person name="Zhong S."/>
            <person name="Hamelin R.C."/>
            <person name="Grigoriev I.V."/>
            <person name="Szabo L.J."/>
            <person name="Martin F."/>
        </authorList>
    </citation>
    <scope>NUCLEOTIDE SEQUENCE [LARGE SCALE GENOMIC DNA]</scope>
    <source>
        <strain evidence="5">98AG31 / pathotype 3-4-7</strain>
    </source>
</reference>
<dbReference type="GO" id="GO:0005811">
    <property type="term" value="C:lipid droplet"/>
    <property type="evidence" value="ECO:0007669"/>
    <property type="project" value="TreeGrafter"/>
</dbReference>
<dbReference type="GeneID" id="18935036"/>
<dbReference type="VEuPathDB" id="FungiDB:MELLADRAFT_88929"/>
<dbReference type="GO" id="GO:0009247">
    <property type="term" value="P:glycolipid biosynthetic process"/>
    <property type="evidence" value="ECO:0007669"/>
    <property type="project" value="TreeGrafter"/>
</dbReference>
<dbReference type="AlphaFoldDB" id="F4R6B1"/>
<feature type="domain" description="Saccharopine dehydrogenase NADP binding" evidence="3">
    <location>
        <begin position="10"/>
        <end position="143"/>
    </location>
</feature>
<accession>F4R6B1</accession>
<dbReference type="GO" id="GO:0005739">
    <property type="term" value="C:mitochondrion"/>
    <property type="evidence" value="ECO:0007669"/>
    <property type="project" value="TreeGrafter"/>
</dbReference>
<dbReference type="KEGG" id="mlr:MELLADRAFT_88929"/>
<dbReference type="PANTHER" id="PTHR12286">
    <property type="entry name" value="SACCHAROPINE DEHYDROGENASE-LIKE OXIDOREDUCTASE"/>
    <property type="match status" value="1"/>
</dbReference>
<dbReference type="Proteomes" id="UP000001072">
    <property type="component" value="Unassembled WGS sequence"/>
</dbReference>
<dbReference type="HOGENOM" id="CLU_031002_0_1_1"/>
<evidence type="ECO:0000313" key="4">
    <source>
        <dbReference type="EMBL" id="EGG11847.1"/>
    </source>
</evidence>
<keyword evidence="2" id="KW-0812">Transmembrane</keyword>
<keyword evidence="2" id="KW-0472">Membrane</keyword>
<dbReference type="InterPro" id="IPR051276">
    <property type="entry name" value="Saccharopine_DH-like_oxidrdct"/>
</dbReference>
<comment type="similarity">
    <text evidence="1">Belongs to the saccharopine dehydrogenase family.</text>
</comment>
<dbReference type="GO" id="GO:0005886">
    <property type="term" value="C:plasma membrane"/>
    <property type="evidence" value="ECO:0007669"/>
    <property type="project" value="TreeGrafter"/>
</dbReference>
<evidence type="ECO:0000256" key="2">
    <source>
        <dbReference type="SAM" id="Phobius"/>
    </source>
</evidence>
<protein>
    <recommendedName>
        <fullName evidence="3">Saccharopine dehydrogenase NADP binding domain-containing protein</fullName>
    </recommendedName>
</protein>
<keyword evidence="2" id="KW-1133">Transmembrane helix</keyword>
<proteinExistence type="inferred from homology"/>
<dbReference type="InterPro" id="IPR036291">
    <property type="entry name" value="NAD(P)-bd_dom_sf"/>
</dbReference>
<dbReference type="Pfam" id="PF03435">
    <property type="entry name" value="Sacchrp_dh_NADP"/>
    <property type="match status" value="1"/>
</dbReference>
<dbReference type="InterPro" id="IPR005097">
    <property type="entry name" value="Sacchrp_dh_NADP-bd"/>
</dbReference>
<evidence type="ECO:0000259" key="3">
    <source>
        <dbReference type="Pfam" id="PF03435"/>
    </source>
</evidence>
<feature type="transmembrane region" description="Helical" evidence="2">
    <location>
        <begin position="281"/>
        <end position="306"/>
    </location>
</feature>
<dbReference type="PANTHER" id="PTHR12286:SF5">
    <property type="entry name" value="SACCHAROPINE DEHYDROGENASE-LIKE OXIDOREDUCTASE"/>
    <property type="match status" value="1"/>
</dbReference>
<dbReference type="SUPFAM" id="SSF51735">
    <property type="entry name" value="NAD(P)-binding Rossmann-fold domains"/>
    <property type="match status" value="1"/>
</dbReference>
<name>F4R6B1_MELLP</name>
<dbReference type="EMBL" id="GL883091">
    <property type="protein sequence ID" value="EGG11847.1"/>
    <property type="molecule type" value="Genomic_DNA"/>
</dbReference>
<sequence>MPHADQKIDIIVYGATGFTGKLVCTYFKTQYLDHNGSSEETLKIGIGGRSKEKLEKVKSELDLPSSLPTFVVDSFDADGLANMCKQTKAVITLVGPYALYGDALISACAENGTHYFDLTGEALWVSRQISRLTTKAKDSKAIIIPSCGFDSVPSDLNTMIAAHELKKITGQDSSVGLVTSGVQVKSGFSGGTVASLLTMYDEGLPALRKTMSCYFLSPVEGVQKRTGDWITREGPLVGGFFFMAPHNCAIVRRSWGLLQSSDGETVPDHARYGPQFTYYEYMITPGALAGFLLTLAFRIIGFVLLIPQIRGLVRRFGPQSGDGPSKKERESGWFKMITTAHSLDDDVQVSSTMRGNKDAGYAWTSMCIAECAVTVIKSYDELTPLAKAGGILTPATGLGDALRRRLQSNKVIELEIEVIKNDKKKDN</sequence>
<organism evidence="5">
    <name type="scientific">Melampsora larici-populina (strain 98AG31 / pathotype 3-4-7)</name>
    <name type="common">Poplar leaf rust fungus</name>
    <dbReference type="NCBI Taxonomy" id="747676"/>
    <lineage>
        <taxon>Eukaryota</taxon>
        <taxon>Fungi</taxon>
        <taxon>Dikarya</taxon>
        <taxon>Basidiomycota</taxon>
        <taxon>Pucciniomycotina</taxon>
        <taxon>Pucciniomycetes</taxon>
        <taxon>Pucciniales</taxon>
        <taxon>Melampsoraceae</taxon>
        <taxon>Melampsora</taxon>
    </lineage>
</organism>
<dbReference type="InParanoid" id="F4R6B1"/>
<evidence type="ECO:0000256" key="1">
    <source>
        <dbReference type="ARBA" id="ARBA00038048"/>
    </source>
</evidence>
<dbReference type="eggNOG" id="KOG2733">
    <property type="taxonomic scope" value="Eukaryota"/>
</dbReference>
<gene>
    <name evidence="4" type="ORF">MELLADRAFT_88929</name>
</gene>
<evidence type="ECO:0000313" key="5">
    <source>
        <dbReference type="Proteomes" id="UP000001072"/>
    </source>
</evidence>
<keyword evidence="5" id="KW-1185">Reference proteome</keyword>
<dbReference type="Gene3D" id="3.40.50.720">
    <property type="entry name" value="NAD(P)-binding Rossmann-like Domain"/>
    <property type="match status" value="1"/>
</dbReference>